<dbReference type="AlphaFoldDB" id="A0AAV3Y1L7"/>
<organism evidence="1 2">
    <name type="scientific">Plakobranchus ocellatus</name>
    <dbReference type="NCBI Taxonomy" id="259542"/>
    <lineage>
        <taxon>Eukaryota</taxon>
        <taxon>Metazoa</taxon>
        <taxon>Spiralia</taxon>
        <taxon>Lophotrochozoa</taxon>
        <taxon>Mollusca</taxon>
        <taxon>Gastropoda</taxon>
        <taxon>Heterobranchia</taxon>
        <taxon>Euthyneura</taxon>
        <taxon>Panpulmonata</taxon>
        <taxon>Sacoglossa</taxon>
        <taxon>Placobranchoidea</taxon>
        <taxon>Plakobranchidae</taxon>
        <taxon>Plakobranchus</taxon>
    </lineage>
</organism>
<proteinExistence type="predicted"/>
<reference evidence="1 2" key="1">
    <citation type="journal article" date="2021" name="Elife">
        <title>Chloroplast acquisition without the gene transfer in kleptoplastic sea slugs, Plakobranchus ocellatus.</title>
        <authorList>
            <person name="Maeda T."/>
            <person name="Takahashi S."/>
            <person name="Yoshida T."/>
            <person name="Shimamura S."/>
            <person name="Takaki Y."/>
            <person name="Nagai Y."/>
            <person name="Toyoda A."/>
            <person name="Suzuki Y."/>
            <person name="Arimoto A."/>
            <person name="Ishii H."/>
            <person name="Satoh N."/>
            <person name="Nishiyama T."/>
            <person name="Hasebe M."/>
            <person name="Maruyama T."/>
            <person name="Minagawa J."/>
            <person name="Obokata J."/>
            <person name="Shigenobu S."/>
        </authorList>
    </citation>
    <scope>NUCLEOTIDE SEQUENCE [LARGE SCALE GENOMIC DNA]</scope>
</reference>
<dbReference type="EMBL" id="BLXT01000360">
    <property type="protein sequence ID" value="GFN76113.1"/>
    <property type="molecule type" value="Genomic_DNA"/>
</dbReference>
<evidence type="ECO:0000313" key="1">
    <source>
        <dbReference type="EMBL" id="GFN76113.1"/>
    </source>
</evidence>
<gene>
    <name evidence="1" type="ORF">PoB_000261900</name>
</gene>
<name>A0AAV3Y1L7_9GAST</name>
<comment type="caution">
    <text evidence="1">The sequence shown here is derived from an EMBL/GenBank/DDBJ whole genome shotgun (WGS) entry which is preliminary data.</text>
</comment>
<sequence>MQTENTGCWNKALRFVLLMGNRAFPSGIKRPPYEALFGCKAKVGLTISSLPVDVLQDVETEEELEKIIESIQTIQEQEETGEGMQGTVLSAEDTHENVIHDGGNQISSEAMVTEEPSVSTLNENPYILPVPAASV</sequence>
<protein>
    <submittedName>
        <fullName evidence="1">Integrase core domain protein</fullName>
    </submittedName>
</protein>
<evidence type="ECO:0000313" key="2">
    <source>
        <dbReference type="Proteomes" id="UP000735302"/>
    </source>
</evidence>
<keyword evidence="2" id="KW-1185">Reference proteome</keyword>
<dbReference type="Proteomes" id="UP000735302">
    <property type="component" value="Unassembled WGS sequence"/>
</dbReference>
<accession>A0AAV3Y1L7</accession>